<dbReference type="PATRIC" id="fig|451644.5.peg.7042"/>
<sequence>MIEFRTGTPRLSNPLTAPGDPVKPYTLGDLIDHLQVLGNAKVRGLSDQLHSDRGDYERSAIAPGGTERASQLARMYMSRIGSTMTGWKGGDFPVRTDLLVMLGDFGNCGPCIVDLIMGDDGVYEVVTAEDPLFR</sequence>
<protein>
    <submittedName>
        <fullName evidence="1">Uncharacterized protein</fullName>
    </submittedName>
</protein>
<name>A0A0J8TZH1_9MYCO</name>
<proteinExistence type="predicted"/>
<evidence type="ECO:0000313" key="2">
    <source>
        <dbReference type="Proteomes" id="UP000037594"/>
    </source>
</evidence>
<gene>
    <name evidence="1" type="ORF">ACT17_34245</name>
</gene>
<evidence type="ECO:0000313" key="1">
    <source>
        <dbReference type="EMBL" id="KMV13615.1"/>
    </source>
</evidence>
<reference evidence="1 2" key="1">
    <citation type="submission" date="2015-06" db="EMBL/GenBank/DDBJ databases">
        <title>Genome sequence of Mycobacterium conceptionense strain MLE.</title>
        <authorList>
            <person name="Greninger A.L."/>
            <person name="Cunningham G."/>
            <person name="Chiu C.Y."/>
            <person name="Miller S."/>
        </authorList>
    </citation>
    <scope>NUCLEOTIDE SEQUENCE [LARGE SCALE GENOMIC DNA]</scope>
    <source>
        <strain evidence="1 2">MLE</strain>
    </source>
</reference>
<accession>A0A0J8TZH1</accession>
<dbReference type="Proteomes" id="UP000037594">
    <property type="component" value="Unassembled WGS sequence"/>
</dbReference>
<organism evidence="1 2">
    <name type="scientific">Mycolicibacterium conceptionense</name>
    <dbReference type="NCBI Taxonomy" id="451644"/>
    <lineage>
        <taxon>Bacteria</taxon>
        <taxon>Bacillati</taxon>
        <taxon>Actinomycetota</taxon>
        <taxon>Actinomycetes</taxon>
        <taxon>Mycobacteriales</taxon>
        <taxon>Mycobacteriaceae</taxon>
        <taxon>Mycolicibacterium</taxon>
    </lineage>
</organism>
<dbReference type="EMBL" id="LFOD01000085">
    <property type="protein sequence ID" value="KMV13615.1"/>
    <property type="molecule type" value="Genomic_DNA"/>
</dbReference>
<dbReference type="AlphaFoldDB" id="A0A0J8TZH1"/>
<comment type="caution">
    <text evidence="1">The sequence shown here is derived from an EMBL/GenBank/DDBJ whole genome shotgun (WGS) entry which is preliminary data.</text>
</comment>